<proteinExistence type="predicted"/>
<dbReference type="Proteomes" id="UP000032076">
    <property type="component" value="Unassembled WGS sequence"/>
</dbReference>
<comment type="caution">
    <text evidence="1">The sequence shown here is derived from an EMBL/GenBank/DDBJ whole genome shotgun (WGS) entry which is preliminary data.</text>
</comment>
<sequence length="45" mass="5186">MEIVGLRLTNRSSVFNPSTYYSINLGNKNDPIYNIISNKVHRSKM</sequence>
<dbReference type="AlphaFoldDB" id="A0A0D0ENC9"/>
<evidence type="ECO:0000313" key="2">
    <source>
        <dbReference type="Proteomes" id="UP000032076"/>
    </source>
</evidence>
<gene>
    <name evidence="1" type="ORF">B4167_3025</name>
</gene>
<name>A0A0D0ENC9_9BACI</name>
<reference evidence="1 2" key="1">
    <citation type="submission" date="2015-01" db="EMBL/GenBank/DDBJ databases">
        <title>Draft Genome Sequences of Four Bacillus thermoamylovorans Strains, Isolated From Food Products.</title>
        <authorList>
            <person name="Krawcyk A.O."/>
            <person name="Berendsen E.M."/>
            <person name="Eijlander R.T."/>
            <person name="de Jong A."/>
            <person name="Wells-Bennik M."/>
            <person name="Kuipers O.P."/>
        </authorList>
    </citation>
    <scope>NUCLEOTIDE SEQUENCE [LARGE SCALE GENOMIC DNA]</scope>
    <source>
        <strain evidence="1 2">B4167</strain>
    </source>
</reference>
<accession>A0A0D0ENC9</accession>
<dbReference type="EMBL" id="JXLU01000103">
    <property type="protein sequence ID" value="KIO72050.1"/>
    <property type="molecule type" value="Genomic_DNA"/>
</dbReference>
<protein>
    <submittedName>
        <fullName evidence="1">Uncharacterized protein</fullName>
    </submittedName>
</protein>
<evidence type="ECO:0000313" key="1">
    <source>
        <dbReference type="EMBL" id="KIO72050.1"/>
    </source>
</evidence>
<organism evidence="1 2">
    <name type="scientific">Caldibacillus thermoamylovorans</name>
    <dbReference type="NCBI Taxonomy" id="35841"/>
    <lineage>
        <taxon>Bacteria</taxon>
        <taxon>Bacillati</taxon>
        <taxon>Bacillota</taxon>
        <taxon>Bacilli</taxon>
        <taxon>Bacillales</taxon>
        <taxon>Bacillaceae</taxon>
        <taxon>Caldibacillus</taxon>
    </lineage>
</organism>